<protein>
    <recommendedName>
        <fullName evidence="4">Lipoprotein</fullName>
    </recommendedName>
</protein>
<keyword evidence="3" id="KW-1185">Reference proteome</keyword>
<proteinExistence type="predicted"/>
<dbReference type="EMBL" id="QZCH01000002">
    <property type="protein sequence ID" value="RJG50608.1"/>
    <property type="molecule type" value="Genomic_DNA"/>
</dbReference>
<reference evidence="2 3" key="2">
    <citation type="submission" date="2019-01" db="EMBL/GenBank/DDBJ databases">
        <title>Motilimonas pumilus sp. nov., isolated from the gut of sea cucumber (Apostichopus japonicus).</title>
        <authorList>
            <person name="Wang F.-Q."/>
            <person name="Ren L.-H."/>
            <person name="Lin Y.-W."/>
            <person name="Sun G.-H."/>
            <person name="Du Z.-J."/>
            <person name="Zhao J.-X."/>
            <person name="Liu X.-J."/>
            <person name="Liu L.-J."/>
        </authorList>
    </citation>
    <scope>NUCLEOTIDE SEQUENCE [LARGE SCALE GENOMIC DNA]</scope>
    <source>
        <strain evidence="2 3">PLHSC7-2</strain>
    </source>
</reference>
<evidence type="ECO:0000313" key="2">
    <source>
        <dbReference type="EMBL" id="RJG50608.1"/>
    </source>
</evidence>
<evidence type="ECO:0008006" key="4">
    <source>
        <dbReference type="Google" id="ProtNLM"/>
    </source>
</evidence>
<keyword evidence="1" id="KW-0732">Signal</keyword>
<gene>
    <name evidence="2" type="ORF">D1Z90_03815</name>
</gene>
<feature type="signal peptide" evidence="1">
    <location>
        <begin position="1"/>
        <end position="18"/>
    </location>
</feature>
<reference evidence="2 3" key="1">
    <citation type="submission" date="2018-09" db="EMBL/GenBank/DDBJ databases">
        <authorList>
            <person name="Wang F."/>
        </authorList>
    </citation>
    <scope>NUCLEOTIDE SEQUENCE [LARGE SCALE GENOMIC DNA]</scope>
    <source>
        <strain evidence="2 3">PLHSC7-2</strain>
    </source>
</reference>
<comment type="caution">
    <text evidence="2">The sequence shown here is derived from an EMBL/GenBank/DDBJ whole genome shotgun (WGS) entry which is preliminary data.</text>
</comment>
<accession>A0A418YIY9</accession>
<sequence>MNKIFSTALLTAALSACGGGGSGSSDTNTAVSPLDDVTPVETAQAELNIENVQDFIGMTMADHDLRQEARQALFNSQAYARNTLTDTTQCSGGGELHMQVTEGSGELSLLTRFDDCIESSVTFNGATQVKATLDTNGQISKLESSYQNYLIEGQDAFTGELFALLMQGGYTFTRQGENRFTEIANTSAANLMTGQKVALEGVHLTFELDISQVLPQQAQGTIVSSEHGSATLSQATNAIVITGNNSRLEVTETKDSFGYTNGVHFSLDTDNDGNIDNMGEAYNFDSDINWIY</sequence>
<name>A0A418YIY9_9GAMM</name>
<evidence type="ECO:0000313" key="3">
    <source>
        <dbReference type="Proteomes" id="UP000283255"/>
    </source>
</evidence>
<dbReference type="PROSITE" id="PS51257">
    <property type="entry name" value="PROKAR_LIPOPROTEIN"/>
    <property type="match status" value="1"/>
</dbReference>
<dbReference type="Proteomes" id="UP000283255">
    <property type="component" value="Unassembled WGS sequence"/>
</dbReference>
<feature type="chain" id="PRO_5019264638" description="Lipoprotein" evidence="1">
    <location>
        <begin position="19"/>
        <end position="292"/>
    </location>
</feature>
<dbReference type="AlphaFoldDB" id="A0A418YIY9"/>
<organism evidence="2 3">
    <name type="scientific">Motilimonas pumila</name>
    <dbReference type="NCBI Taxonomy" id="2303987"/>
    <lineage>
        <taxon>Bacteria</taxon>
        <taxon>Pseudomonadati</taxon>
        <taxon>Pseudomonadota</taxon>
        <taxon>Gammaproteobacteria</taxon>
        <taxon>Alteromonadales</taxon>
        <taxon>Alteromonadales genera incertae sedis</taxon>
        <taxon>Motilimonas</taxon>
    </lineage>
</organism>
<evidence type="ECO:0000256" key="1">
    <source>
        <dbReference type="SAM" id="SignalP"/>
    </source>
</evidence>
<dbReference type="RefSeq" id="WP_119909409.1">
    <property type="nucleotide sequence ID" value="NZ_QZCH01000002.1"/>
</dbReference>